<dbReference type="KEGG" id="bvg:104883928"/>
<accession>A0A0J8B3T1</accession>
<proteinExistence type="predicted"/>
<dbReference type="Proteomes" id="UP000035740">
    <property type="component" value="Unassembled WGS sequence"/>
</dbReference>
<evidence type="ECO:0000313" key="3">
    <source>
        <dbReference type="Proteomes" id="UP000035740"/>
    </source>
</evidence>
<organism evidence="2 3">
    <name type="scientific">Beta vulgaris subsp. vulgaris</name>
    <name type="common">Beet</name>
    <dbReference type="NCBI Taxonomy" id="3555"/>
    <lineage>
        <taxon>Eukaryota</taxon>
        <taxon>Viridiplantae</taxon>
        <taxon>Streptophyta</taxon>
        <taxon>Embryophyta</taxon>
        <taxon>Tracheophyta</taxon>
        <taxon>Spermatophyta</taxon>
        <taxon>Magnoliopsida</taxon>
        <taxon>eudicotyledons</taxon>
        <taxon>Gunneridae</taxon>
        <taxon>Pentapetalae</taxon>
        <taxon>Caryophyllales</taxon>
        <taxon>Chenopodiaceae</taxon>
        <taxon>Betoideae</taxon>
        <taxon>Beta</taxon>
    </lineage>
</organism>
<name>A0A0J8B3T1_BETVV</name>
<evidence type="ECO:0000256" key="1">
    <source>
        <dbReference type="SAM" id="MobiDB-lite"/>
    </source>
</evidence>
<evidence type="ECO:0000313" key="2">
    <source>
        <dbReference type="EMBL" id="KMS95829.1"/>
    </source>
</evidence>
<dbReference type="AlphaFoldDB" id="A0A0J8B3T1"/>
<sequence>MRKGAFVLIFLVWAFITIITPTLVQWSIVAAQPHPQAITHDSIHEKLNNDEGIVKHRRMLVLIDGMNRRKVPTAEPALPPDATVPQPASSLEQPSNQEAERRPVY</sequence>
<dbReference type="PANTHER" id="PTHR38396:SF1">
    <property type="entry name" value="TRANSMEMBRANE PROTEIN"/>
    <property type="match status" value="1"/>
</dbReference>
<reference evidence="2 3" key="1">
    <citation type="journal article" date="2014" name="Nature">
        <title>The genome of the recently domesticated crop plant sugar beet (Beta vulgaris).</title>
        <authorList>
            <person name="Dohm J.C."/>
            <person name="Minoche A.E."/>
            <person name="Holtgrawe D."/>
            <person name="Capella-Gutierrez S."/>
            <person name="Zakrzewski F."/>
            <person name="Tafer H."/>
            <person name="Rupp O."/>
            <person name="Sorensen T.R."/>
            <person name="Stracke R."/>
            <person name="Reinhardt R."/>
            <person name="Goesmann A."/>
            <person name="Kraft T."/>
            <person name="Schulz B."/>
            <person name="Stadler P.F."/>
            <person name="Schmidt T."/>
            <person name="Gabaldon T."/>
            <person name="Lehrach H."/>
            <person name="Weisshaar B."/>
            <person name="Himmelbauer H."/>
        </authorList>
    </citation>
    <scope>NUCLEOTIDE SEQUENCE [LARGE SCALE GENOMIC DNA]</scope>
    <source>
        <tissue evidence="2">Taproot</tissue>
    </source>
</reference>
<dbReference type="PANTHER" id="PTHR38396">
    <property type="entry name" value="TRANSMEMBRANE PROTEIN"/>
    <property type="match status" value="1"/>
</dbReference>
<gene>
    <name evidence="2" type="ORF">BVRB_004530</name>
</gene>
<feature type="compositionally biased region" description="Polar residues" evidence="1">
    <location>
        <begin position="86"/>
        <end position="97"/>
    </location>
</feature>
<dbReference type="EMBL" id="KQ090432">
    <property type="protein sequence ID" value="KMS95829.1"/>
    <property type="molecule type" value="Genomic_DNA"/>
</dbReference>
<protein>
    <submittedName>
        <fullName evidence="2">Uncharacterized protein</fullName>
    </submittedName>
</protein>
<dbReference type="OrthoDB" id="1304015at2759"/>
<keyword evidence="3" id="KW-1185">Reference proteome</keyword>
<dbReference type="Gramene" id="KMS95829">
    <property type="protein sequence ID" value="KMS95829"/>
    <property type="gene ID" value="BVRB_004530"/>
</dbReference>
<feature type="region of interest" description="Disordered" evidence="1">
    <location>
        <begin position="71"/>
        <end position="105"/>
    </location>
</feature>